<dbReference type="RefSeq" id="WP_049680451.1">
    <property type="nucleotide sequence ID" value="NZ_LFZW01000001.1"/>
</dbReference>
<name>A0A0K9GQZ3_9BACI</name>
<dbReference type="AlphaFoldDB" id="A0A0K9GQZ3"/>
<evidence type="ECO:0000313" key="2">
    <source>
        <dbReference type="Proteomes" id="UP000037146"/>
    </source>
</evidence>
<dbReference type="Proteomes" id="UP000037146">
    <property type="component" value="Unassembled WGS sequence"/>
</dbReference>
<dbReference type="PATRIC" id="fig|1679170.3.peg.1276"/>
<gene>
    <name evidence="1" type="ORF">AC625_05965</name>
</gene>
<accession>A0A0K9GQZ3</accession>
<comment type="caution">
    <text evidence="1">The sequence shown here is derived from an EMBL/GenBank/DDBJ whole genome shotgun (WGS) entry which is preliminary data.</text>
</comment>
<proteinExistence type="predicted"/>
<sequence length="103" mass="11556">MGYIIPITQFEYLQYANRTVAAAKCSVKSIGGISSIFPLPLFQHLNQDKDKQIENIITSKSETKKALINPQNSSSYKMQVPEYVVEQIIADLTGKGGFFNQRI</sequence>
<dbReference type="OrthoDB" id="2706316at2"/>
<reference evidence="2" key="1">
    <citation type="submission" date="2015-07" db="EMBL/GenBank/DDBJ databases">
        <title>Genome sequencing project for genomic taxonomy and phylogenomics of Bacillus-like bacteria.</title>
        <authorList>
            <person name="Liu B."/>
            <person name="Wang J."/>
            <person name="Zhu Y."/>
            <person name="Liu G."/>
            <person name="Chen Q."/>
            <person name="Chen Z."/>
            <person name="Lan J."/>
            <person name="Che J."/>
            <person name="Ge C."/>
            <person name="Shi H."/>
            <person name="Pan Z."/>
            <person name="Liu X."/>
        </authorList>
    </citation>
    <scope>NUCLEOTIDE SEQUENCE [LARGE SCALE GENOMIC DNA]</scope>
    <source>
        <strain evidence="2">FJAT-27997</strain>
    </source>
</reference>
<keyword evidence="2" id="KW-1185">Reference proteome</keyword>
<protein>
    <submittedName>
        <fullName evidence="1">Uncharacterized protein</fullName>
    </submittedName>
</protein>
<dbReference type="EMBL" id="LFZW01000001">
    <property type="protein sequence ID" value="KMY49119.1"/>
    <property type="molecule type" value="Genomic_DNA"/>
</dbReference>
<evidence type="ECO:0000313" key="1">
    <source>
        <dbReference type="EMBL" id="KMY49119.1"/>
    </source>
</evidence>
<organism evidence="1 2">
    <name type="scientific">Peribacillus loiseleuriae</name>
    <dbReference type="NCBI Taxonomy" id="1679170"/>
    <lineage>
        <taxon>Bacteria</taxon>
        <taxon>Bacillati</taxon>
        <taxon>Bacillota</taxon>
        <taxon>Bacilli</taxon>
        <taxon>Bacillales</taxon>
        <taxon>Bacillaceae</taxon>
        <taxon>Peribacillus</taxon>
    </lineage>
</organism>